<dbReference type="EMBL" id="UYYF01001722">
    <property type="protein sequence ID" value="VDN00085.1"/>
    <property type="molecule type" value="Genomic_DNA"/>
</dbReference>
<evidence type="ECO:0000313" key="3">
    <source>
        <dbReference type="Proteomes" id="UP000276776"/>
    </source>
</evidence>
<keyword evidence="1" id="KW-1133">Transmembrane helix</keyword>
<evidence type="ECO:0000256" key="1">
    <source>
        <dbReference type="SAM" id="Phobius"/>
    </source>
</evidence>
<feature type="transmembrane region" description="Helical" evidence="1">
    <location>
        <begin position="86"/>
        <end position="110"/>
    </location>
</feature>
<feature type="transmembrane region" description="Helical" evidence="1">
    <location>
        <begin position="41"/>
        <end position="66"/>
    </location>
</feature>
<name>A0A0N5CTI8_THECL</name>
<dbReference type="WBParaSite" id="TCLT_0000354801-mRNA-1">
    <property type="protein sequence ID" value="TCLT_0000354801-mRNA-1"/>
    <property type="gene ID" value="TCLT_0000354801"/>
</dbReference>
<reference evidence="2 3" key="2">
    <citation type="submission" date="2018-11" db="EMBL/GenBank/DDBJ databases">
        <authorList>
            <consortium name="Pathogen Informatics"/>
        </authorList>
    </citation>
    <scope>NUCLEOTIDE SEQUENCE [LARGE SCALE GENOMIC DNA]</scope>
</reference>
<accession>A0A0N5CTI8</accession>
<keyword evidence="3" id="KW-1185">Reference proteome</keyword>
<keyword evidence="1" id="KW-0472">Membrane</keyword>
<dbReference type="AlphaFoldDB" id="A0A0N5CTI8"/>
<evidence type="ECO:0000313" key="2">
    <source>
        <dbReference type="EMBL" id="VDN00085.1"/>
    </source>
</evidence>
<proteinExistence type="predicted"/>
<sequence length="111" mass="12336">MVDSLSKPSSVILEDGRHVVLKVNRNEDFEMPSRVNPCLKYCIFALSYVLLIIAIGLLSLGFWAQIEKSGIIFHLHKFDPSKVMAMFEPTVLIIITGLIILVISFCGTVGL</sequence>
<protein>
    <submittedName>
        <fullName evidence="4">DUF202 domain-containing protein</fullName>
    </submittedName>
</protein>
<dbReference type="STRING" id="103827.A0A0N5CTI8"/>
<reference evidence="4" key="1">
    <citation type="submission" date="2017-02" db="UniProtKB">
        <authorList>
            <consortium name="WormBaseParasite"/>
        </authorList>
    </citation>
    <scope>IDENTIFICATION</scope>
</reference>
<evidence type="ECO:0000313" key="4">
    <source>
        <dbReference type="WBParaSite" id="TCLT_0000354801-mRNA-1"/>
    </source>
</evidence>
<organism evidence="4">
    <name type="scientific">Thelazia callipaeda</name>
    <name type="common">Oriental eyeworm</name>
    <name type="synonym">Parasitic nematode</name>
    <dbReference type="NCBI Taxonomy" id="103827"/>
    <lineage>
        <taxon>Eukaryota</taxon>
        <taxon>Metazoa</taxon>
        <taxon>Ecdysozoa</taxon>
        <taxon>Nematoda</taxon>
        <taxon>Chromadorea</taxon>
        <taxon>Rhabditida</taxon>
        <taxon>Spirurina</taxon>
        <taxon>Spiruromorpha</taxon>
        <taxon>Thelazioidea</taxon>
        <taxon>Thelaziidae</taxon>
        <taxon>Thelazia</taxon>
    </lineage>
</organism>
<dbReference type="PRINTS" id="PR00259">
    <property type="entry name" value="TMFOUR"/>
</dbReference>
<keyword evidence="1" id="KW-0812">Transmembrane</keyword>
<dbReference type="Proteomes" id="UP000276776">
    <property type="component" value="Unassembled WGS sequence"/>
</dbReference>
<gene>
    <name evidence="2" type="ORF">TCLT_LOCUS3539</name>
</gene>